<protein>
    <submittedName>
        <fullName evidence="1">Uncharacterized protein</fullName>
    </submittedName>
</protein>
<reference evidence="1" key="1">
    <citation type="journal article" date="2015" name="Nature">
        <title>Complex archaea that bridge the gap between prokaryotes and eukaryotes.</title>
        <authorList>
            <person name="Spang A."/>
            <person name="Saw J.H."/>
            <person name="Jorgensen S.L."/>
            <person name="Zaremba-Niedzwiedzka K."/>
            <person name="Martijn J."/>
            <person name="Lind A.E."/>
            <person name="van Eijk R."/>
            <person name="Schleper C."/>
            <person name="Guy L."/>
            <person name="Ettema T.J."/>
        </authorList>
    </citation>
    <scope>NUCLEOTIDE SEQUENCE</scope>
</reference>
<proteinExistence type="predicted"/>
<dbReference type="EMBL" id="LAZR01006980">
    <property type="protein sequence ID" value="KKM88283.1"/>
    <property type="molecule type" value="Genomic_DNA"/>
</dbReference>
<sequence>MVEDGDPVSLARVKDHNNDLFLIAAASAPGCRKHPEPLLNLSRNLLMPVGSRKCLRVKGNLLLGRCAPGFVPGFQDEEGKCISCAKRLCAQKIFEGRGHSLIRGAILPQPIVKNSSYHFRASWNIIFLSP</sequence>
<gene>
    <name evidence="1" type="ORF">LCGC14_1260310</name>
</gene>
<organism evidence="1">
    <name type="scientific">marine sediment metagenome</name>
    <dbReference type="NCBI Taxonomy" id="412755"/>
    <lineage>
        <taxon>unclassified sequences</taxon>
        <taxon>metagenomes</taxon>
        <taxon>ecological metagenomes</taxon>
    </lineage>
</organism>
<evidence type="ECO:0000313" key="1">
    <source>
        <dbReference type="EMBL" id="KKM88283.1"/>
    </source>
</evidence>
<dbReference type="AlphaFoldDB" id="A0A0F9L3F8"/>
<comment type="caution">
    <text evidence="1">The sequence shown here is derived from an EMBL/GenBank/DDBJ whole genome shotgun (WGS) entry which is preliminary data.</text>
</comment>
<accession>A0A0F9L3F8</accession>
<name>A0A0F9L3F8_9ZZZZ</name>